<comment type="caution">
    <text evidence="1">The sequence shown here is derived from an EMBL/GenBank/DDBJ whole genome shotgun (WGS) entry which is preliminary data.</text>
</comment>
<dbReference type="Proteomes" id="UP000319825">
    <property type="component" value="Unassembled WGS sequence"/>
</dbReference>
<sequence length="60" mass="6389">MSPGSIGETAARFLDEKDPWRVIPDVVALDQEGIDFTTNKLDEREGACRCAGLANSGHAG</sequence>
<reference evidence="1 2" key="1">
    <citation type="submission" date="2019-07" db="EMBL/GenBank/DDBJ databases">
        <title>R&amp;d 2014.</title>
        <authorList>
            <person name="Klenk H.-P."/>
        </authorList>
    </citation>
    <scope>NUCLEOTIDE SEQUENCE [LARGE SCALE GENOMIC DNA]</scope>
    <source>
        <strain evidence="1 2">DSM 43868</strain>
    </source>
</reference>
<evidence type="ECO:0000313" key="1">
    <source>
        <dbReference type="EMBL" id="TWH69177.1"/>
    </source>
</evidence>
<dbReference type="EMBL" id="VLKE01000001">
    <property type="protein sequence ID" value="TWH69177.1"/>
    <property type="molecule type" value="Genomic_DNA"/>
</dbReference>
<evidence type="ECO:0000313" key="2">
    <source>
        <dbReference type="Proteomes" id="UP000319825"/>
    </source>
</evidence>
<proteinExistence type="predicted"/>
<organism evidence="1 2">
    <name type="scientific">Micromonospora olivasterospora</name>
    <dbReference type="NCBI Taxonomy" id="1880"/>
    <lineage>
        <taxon>Bacteria</taxon>
        <taxon>Bacillati</taxon>
        <taxon>Actinomycetota</taxon>
        <taxon>Actinomycetes</taxon>
        <taxon>Micromonosporales</taxon>
        <taxon>Micromonosporaceae</taxon>
        <taxon>Micromonospora</taxon>
    </lineage>
</organism>
<dbReference type="AlphaFoldDB" id="A0A562IDU4"/>
<keyword evidence="2" id="KW-1185">Reference proteome</keyword>
<name>A0A562IDU4_MICOL</name>
<accession>A0A562IDU4</accession>
<gene>
    <name evidence="1" type="ORF">JD77_04185</name>
</gene>
<protein>
    <submittedName>
        <fullName evidence="1">Uncharacterized protein</fullName>
    </submittedName>
</protein>